<dbReference type="InterPro" id="IPR019775">
    <property type="entry name" value="WD40_repeat_CS"/>
</dbReference>
<dbReference type="Proteomes" id="UP000030680">
    <property type="component" value="Unassembled WGS sequence"/>
</dbReference>
<keyword evidence="1 3" id="KW-0853">WD repeat</keyword>
<dbReference type="GO" id="GO:0034388">
    <property type="term" value="C:Pwp2p-containing subcomplex of 90S preribosome"/>
    <property type="evidence" value="ECO:0007669"/>
    <property type="project" value="TreeGrafter"/>
</dbReference>
<dbReference type="EMBL" id="KB454492">
    <property type="protein sequence ID" value="EME31450.1"/>
    <property type="molecule type" value="Genomic_DNA"/>
</dbReference>
<dbReference type="FunFam" id="2.130.10.10:FF:000157">
    <property type="entry name" value="WD repeat domain 3"/>
    <property type="match status" value="1"/>
</dbReference>
<dbReference type="SUPFAM" id="SSF50978">
    <property type="entry name" value="WD40 repeat-like"/>
    <property type="match status" value="2"/>
</dbReference>
<dbReference type="AlphaFoldDB" id="M2X4S2"/>
<feature type="repeat" description="WD" evidence="3">
    <location>
        <begin position="620"/>
        <end position="661"/>
    </location>
</feature>
<dbReference type="InterPro" id="IPR001680">
    <property type="entry name" value="WD40_rpt"/>
</dbReference>
<keyword evidence="5" id="KW-1185">Reference proteome</keyword>
<reference evidence="5" key="1">
    <citation type="journal article" date="2013" name="Science">
        <title>Gene transfer from bacteria and archaea facilitated evolution of an extremophilic eukaryote.</title>
        <authorList>
            <person name="Schonknecht G."/>
            <person name="Chen W.H."/>
            <person name="Ternes C.M."/>
            <person name="Barbier G.G."/>
            <person name="Shrestha R.P."/>
            <person name="Stanke M."/>
            <person name="Brautigam A."/>
            <person name="Baker B.J."/>
            <person name="Banfield J.F."/>
            <person name="Garavito R.M."/>
            <person name="Carr K."/>
            <person name="Wilkerson C."/>
            <person name="Rensing S.A."/>
            <person name="Gagneul D."/>
            <person name="Dickenson N.E."/>
            <person name="Oesterhelt C."/>
            <person name="Lercher M.J."/>
            <person name="Weber A.P."/>
        </authorList>
    </citation>
    <scope>NUCLEOTIDE SEQUENCE [LARGE SCALE GENOMIC DNA]</scope>
    <source>
        <strain evidence="5">074W</strain>
    </source>
</reference>
<dbReference type="GO" id="GO:0032040">
    <property type="term" value="C:small-subunit processome"/>
    <property type="evidence" value="ECO:0007669"/>
    <property type="project" value="TreeGrafter"/>
</dbReference>
<gene>
    <name evidence="4" type="ORF">Gasu_14080</name>
</gene>
<feature type="repeat" description="WD" evidence="3">
    <location>
        <begin position="578"/>
        <end position="619"/>
    </location>
</feature>
<evidence type="ECO:0000313" key="4">
    <source>
        <dbReference type="EMBL" id="EME31450.1"/>
    </source>
</evidence>
<dbReference type="Pfam" id="PF25173">
    <property type="entry name" value="Beta-prop_WDR3_1st"/>
    <property type="match status" value="1"/>
</dbReference>
<dbReference type="SMART" id="SM00320">
    <property type="entry name" value="WD40"/>
    <property type="match status" value="10"/>
</dbReference>
<dbReference type="OrthoDB" id="407922at2759"/>
<feature type="repeat" description="WD" evidence="3">
    <location>
        <begin position="400"/>
        <end position="441"/>
    </location>
</feature>
<proteinExistence type="predicted"/>
<dbReference type="Gene3D" id="2.130.10.10">
    <property type="entry name" value="YVTN repeat-like/Quinoprotein amine dehydrogenase"/>
    <property type="match status" value="3"/>
</dbReference>
<dbReference type="STRING" id="130081.M2X4S2"/>
<dbReference type="PROSITE" id="PS00678">
    <property type="entry name" value="WD_REPEATS_1"/>
    <property type="match status" value="1"/>
</dbReference>
<evidence type="ECO:0000256" key="1">
    <source>
        <dbReference type="ARBA" id="ARBA00022574"/>
    </source>
</evidence>
<dbReference type="PROSITE" id="PS50294">
    <property type="entry name" value="WD_REPEATS_REGION"/>
    <property type="match status" value="4"/>
</dbReference>
<dbReference type="GO" id="GO:0030490">
    <property type="term" value="P:maturation of SSU-rRNA"/>
    <property type="evidence" value="ECO:0007669"/>
    <property type="project" value="TreeGrafter"/>
</dbReference>
<dbReference type="RefSeq" id="XP_005707970.1">
    <property type="nucleotide sequence ID" value="XM_005707913.1"/>
</dbReference>
<evidence type="ECO:0000313" key="5">
    <source>
        <dbReference type="Proteomes" id="UP000030680"/>
    </source>
</evidence>
<dbReference type="InterPro" id="IPR036322">
    <property type="entry name" value="WD40_repeat_dom_sf"/>
</dbReference>
<dbReference type="eggNOG" id="KOG0306">
    <property type="taxonomic scope" value="Eukaryota"/>
</dbReference>
<dbReference type="InterPro" id="IPR020472">
    <property type="entry name" value="WD40_PAC1"/>
</dbReference>
<organism evidence="4 5">
    <name type="scientific">Galdieria sulphuraria</name>
    <name type="common">Red alga</name>
    <dbReference type="NCBI Taxonomy" id="130081"/>
    <lineage>
        <taxon>Eukaryota</taxon>
        <taxon>Rhodophyta</taxon>
        <taxon>Bangiophyceae</taxon>
        <taxon>Galdieriales</taxon>
        <taxon>Galdieriaceae</taxon>
        <taxon>Galdieria</taxon>
    </lineage>
</organism>
<dbReference type="Gramene" id="EME31450">
    <property type="protein sequence ID" value="EME31450"/>
    <property type="gene ID" value="Gasu_14080"/>
</dbReference>
<dbReference type="Pfam" id="PF25172">
    <property type="entry name" value="Beta-prop_WDR3_2nd"/>
    <property type="match status" value="1"/>
</dbReference>
<dbReference type="InterPro" id="IPR015943">
    <property type="entry name" value="WD40/YVTN_repeat-like_dom_sf"/>
</dbReference>
<dbReference type="PANTHER" id="PTHR19853">
    <property type="entry name" value="WD REPEAT CONTAINING PROTEIN 3 WDR3"/>
    <property type="match status" value="1"/>
</dbReference>
<dbReference type="PANTHER" id="PTHR19853:SF0">
    <property type="entry name" value="WD REPEAT-CONTAINING PROTEIN 3"/>
    <property type="match status" value="1"/>
</dbReference>
<dbReference type="InterPro" id="IPR051570">
    <property type="entry name" value="TBC1_cilium_biogenesis"/>
</dbReference>
<dbReference type="CDD" id="cd00200">
    <property type="entry name" value="WD40"/>
    <property type="match status" value="1"/>
</dbReference>
<dbReference type="GO" id="GO:0030515">
    <property type="term" value="F:snoRNA binding"/>
    <property type="evidence" value="ECO:0007669"/>
    <property type="project" value="TreeGrafter"/>
</dbReference>
<accession>M2X4S2</accession>
<protein>
    <submittedName>
        <fullName evidence="4">Transducin family protein / WD-40 repeat family protein</fullName>
    </submittedName>
</protein>
<feature type="repeat" description="WD" evidence="3">
    <location>
        <begin position="483"/>
        <end position="516"/>
    </location>
</feature>
<dbReference type="KEGG" id="gsl:Gasu_14080"/>
<feature type="repeat" description="WD" evidence="3">
    <location>
        <begin position="662"/>
        <end position="703"/>
    </location>
</feature>
<dbReference type="PROSITE" id="PS50082">
    <property type="entry name" value="WD_REPEATS_2"/>
    <property type="match status" value="7"/>
</dbReference>
<evidence type="ECO:0000256" key="3">
    <source>
        <dbReference type="PROSITE-ProRule" id="PRU00221"/>
    </source>
</evidence>
<dbReference type="OMA" id="VWCESEE"/>
<evidence type="ECO:0000256" key="2">
    <source>
        <dbReference type="ARBA" id="ARBA00022737"/>
    </source>
</evidence>
<feature type="repeat" description="WD" evidence="3">
    <location>
        <begin position="108"/>
        <end position="149"/>
    </location>
</feature>
<dbReference type="PRINTS" id="PR00320">
    <property type="entry name" value="GPROTEINBRPT"/>
</dbReference>
<sequence length="879" mass="99313">MVKAYYKFSPYSLWGVVASRRVPSVTIDKEMASRFFQVNSVVVATAAVNLINLWNIRKIEKVAQLGNLLDEEISSLHYAIGSSWILAGYNNGRIRVFSLETRKLEVLIHSHTSPTTTIVVDESGFQLASGSGAGDIVLWDLSAEKGICRLRGHTNEVTKLKFCYFHSKQYLVSISKDSLLKIWDLVGYSCVQTVVSTRGELWDFCIIPKLNILVIAASQPELEVFGILKPETRSLFTRQENDLEEESHFIVTLGNISLKSSKCTALCVDEAGCHLIVYGNDKSLQAFQLRNWEHAIRHLKRRRKRHPETSSGTLDLVEHTALSTLQAVDFLIYRQTLQVPHRIRSIHLLHSISEQQKHSEGFHQSIVMQFADNGLSLYDLLYEKESDEVFTLRQVANLDIHGHRGDVRSLTFSRQQNYLLSVASSCTGKIWQVSNNLCLRTLSLSGYGTCCLFVCNDIFTVIGTKNGTLEIHCTLTGDSVLQLADHEGPIWSVCESSDEKYLFTGGSDKKIHIYEMVICSTTSGTIPTIQLEPIRTLEMSDEVLCLKTTPDGKLLIVALLDCTVRSFYLDSLRFYLSFYGHKMPVLSMDVTSDSYLLITGSADKSIKIWGLDFGDLHKSLLGHENAVMNITCQPNTHYFFSASRDGLIKYWDADVFQLLMNLKGHSGEVWTLAISSNGEILASAGHDKSIRQWRRTNEQLFLEEEEEARMDEALANSVIQERRRSVSNLEASVHHITLGMESIPEVVSATTLNHMDVVENCEKILETLQLVQKECEREQEEPEEAPDIQLLGLSRHMYLLRTLSKIRITDLESVLMLLPYYAAEQLLSFCSELLRLPCSRLYADLLCRIEDKWNILHKASINCLVGVKRKLASISLHSK</sequence>
<feature type="repeat" description="WD" evidence="3">
    <location>
        <begin position="150"/>
        <end position="193"/>
    </location>
</feature>
<keyword evidence="2" id="KW-0677">Repeat</keyword>
<dbReference type="GeneID" id="17090092"/>
<name>M2X4S2_GALSU</name>